<dbReference type="Pfam" id="PF02481">
    <property type="entry name" value="DNA_processg_A"/>
    <property type="match status" value="1"/>
</dbReference>
<dbReference type="KEGG" id="dmt:DESME_11385"/>
<evidence type="ECO:0000259" key="2">
    <source>
        <dbReference type="Pfam" id="PF02481"/>
    </source>
</evidence>
<sequence length="387" mass="42310">MWTRGGIGMTENNIRDEKLIRIAFHSIPGVGSGRLRNLIAFFGSALNAWQAPEKELRKLGNESWVQALIQHRSQCDPVQMEKELTQKEIETVIPEEDHYPVLLRELADAPPLLYYKGKLEPGEQGIAIVGSRKATPYGRAAAEFLGKALAQHGFVVVSGLARGIDTAAHKGALEGKGKTWAILGSGLDHFYPPENRKLAEQIMLEGALISEFAPGVPPEPQFFPMRNRIISGVSSGVIVVEAAIRSGALITVDFALEQGREVFAVPGPIFSEQSKGCHQLLRQGAKLVEEVGDILSEVSAEFSDRCHEMLGNEDSKHPTILDSKQNKSSPEQSEILSILSDLPLHIDQIVLQSSINPSLVALLLLELQLAGEIEQLSGQRYVLAHKC</sequence>
<dbReference type="STRING" id="871968.DESME_11385"/>
<dbReference type="Pfam" id="PF17782">
    <property type="entry name" value="WHD_DprA"/>
    <property type="match status" value="1"/>
</dbReference>
<evidence type="ECO:0000313" key="4">
    <source>
        <dbReference type="EMBL" id="AHF07540.1"/>
    </source>
</evidence>
<dbReference type="NCBIfam" id="TIGR00732">
    <property type="entry name" value="dprA"/>
    <property type="match status" value="1"/>
</dbReference>
<feature type="domain" description="Smf/DprA SLOG" evidence="2">
    <location>
        <begin position="92"/>
        <end position="298"/>
    </location>
</feature>
<dbReference type="InterPro" id="IPR057666">
    <property type="entry name" value="DrpA_SLOG"/>
</dbReference>
<proteinExistence type="inferred from homology"/>
<dbReference type="AlphaFoldDB" id="W0E9I7"/>
<dbReference type="Proteomes" id="UP000010847">
    <property type="component" value="Chromosome"/>
</dbReference>
<comment type="similarity">
    <text evidence="1">Belongs to the DprA/Smf family.</text>
</comment>
<dbReference type="eggNOG" id="COG0758">
    <property type="taxonomic scope" value="Bacteria"/>
</dbReference>
<protein>
    <submittedName>
        <fullName evidence="4">DNA protecting protein DprA</fullName>
    </submittedName>
</protein>
<evidence type="ECO:0000313" key="5">
    <source>
        <dbReference type="Proteomes" id="UP000010847"/>
    </source>
</evidence>
<evidence type="ECO:0000259" key="3">
    <source>
        <dbReference type="Pfam" id="PF17782"/>
    </source>
</evidence>
<dbReference type="SUPFAM" id="SSF102405">
    <property type="entry name" value="MCP/YpsA-like"/>
    <property type="match status" value="1"/>
</dbReference>
<feature type="domain" description="DprA winged helix" evidence="3">
    <location>
        <begin position="326"/>
        <end position="379"/>
    </location>
</feature>
<dbReference type="InterPro" id="IPR010994">
    <property type="entry name" value="RuvA_2-like"/>
</dbReference>
<reference evidence="4 5" key="1">
    <citation type="submission" date="2013-12" db="EMBL/GenBank/DDBJ databases">
        <authorList>
            <consortium name="DOE Joint Genome Institute"/>
            <person name="Smidt H."/>
            <person name="Huntemann M."/>
            <person name="Han J."/>
            <person name="Chen A."/>
            <person name="Kyrpides N."/>
            <person name="Mavromatis K."/>
            <person name="Markowitz V."/>
            <person name="Palaniappan K."/>
            <person name="Ivanova N."/>
            <person name="Schaumberg A."/>
            <person name="Pati A."/>
            <person name="Liolios K."/>
            <person name="Nordberg H.P."/>
            <person name="Cantor M.N."/>
            <person name="Hua S.X."/>
            <person name="Woyke T."/>
        </authorList>
    </citation>
    <scope>NUCLEOTIDE SEQUENCE [LARGE SCALE GENOMIC DNA]</scope>
    <source>
        <strain evidence="5">DSM 15288</strain>
    </source>
</reference>
<dbReference type="Gene3D" id="1.10.10.10">
    <property type="entry name" value="Winged helix-like DNA-binding domain superfamily/Winged helix DNA-binding domain"/>
    <property type="match status" value="1"/>
</dbReference>
<dbReference type="PANTHER" id="PTHR43022:SF1">
    <property type="entry name" value="PROTEIN SMF"/>
    <property type="match status" value="1"/>
</dbReference>
<dbReference type="EMBL" id="CP007032">
    <property type="protein sequence ID" value="AHF07540.1"/>
    <property type="molecule type" value="Genomic_DNA"/>
</dbReference>
<dbReference type="Gene3D" id="3.40.50.450">
    <property type="match status" value="1"/>
</dbReference>
<dbReference type="InterPro" id="IPR041614">
    <property type="entry name" value="DprA_WH"/>
</dbReference>
<dbReference type="PANTHER" id="PTHR43022">
    <property type="entry name" value="PROTEIN SMF"/>
    <property type="match status" value="1"/>
</dbReference>
<dbReference type="SUPFAM" id="SSF47781">
    <property type="entry name" value="RuvA domain 2-like"/>
    <property type="match status" value="1"/>
</dbReference>
<evidence type="ECO:0000256" key="1">
    <source>
        <dbReference type="ARBA" id="ARBA00006525"/>
    </source>
</evidence>
<dbReference type="InterPro" id="IPR036388">
    <property type="entry name" value="WH-like_DNA-bd_sf"/>
</dbReference>
<dbReference type="HOGENOM" id="CLU_029601_1_1_9"/>
<dbReference type="OrthoDB" id="9785707at2"/>
<dbReference type="InterPro" id="IPR003488">
    <property type="entry name" value="DprA"/>
</dbReference>
<dbReference type="GO" id="GO:0009294">
    <property type="term" value="P:DNA-mediated transformation"/>
    <property type="evidence" value="ECO:0007669"/>
    <property type="project" value="InterPro"/>
</dbReference>
<name>W0E9I7_9FIRM</name>
<organism evidence="4 5">
    <name type="scientific">Desulfitobacterium metallireducens DSM 15288</name>
    <dbReference type="NCBI Taxonomy" id="871968"/>
    <lineage>
        <taxon>Bacteria</taxon>
        <taxon>Bacillati</taxon>
        <taxon>Bacillota</taxon>
        <taxon>Clostridia</taxon>
        <taxon>Eubacteriales</taxon>
        <taxon>Desulfitobacteriaceae</taxon>
        <taxon>Desulfitobacterium</taxon>
    </lineage>
</organism>
<accession>W0E9I7</accession>
<gene>
    <name evidence="4" type="ORF">DESME_11385</name>
</gene>
<keyword evidence="5" id="KW-1185">Reference proteome</keyword>